<keyword evidence="1" id="KW-0812">Transmembrane</keyword>
<reference evidence="2" key="1">
    <citation type="thesis" date="2020" institute="ProQuest LLC" country="789 East Eisenhower Parkway, Ann Arbor, MI, USA">
        <title>Comparative Genomics and Chromosome Evolution.</title>
        <authorList>
            <person name="Mudd A.B."/>
        </authorList>
    </citation>
    <scope>NUCLEOTIDE SEQUENCE</scope>
    <source>
        <strain evidence="2">HN-11 Male</strain>
        <tissue evidence="2">Kidney and liver</tissue>
    </source>
</reference>
<dbReference type="Proteomes" id="UP000770717">
    <property type="component" value="Unassembled WGS sequence"/>
</dbReference>
<organism evidence="2 3">
    <name type="scientific">Eleutherodactylus coqui</name>
    <name type="common">Puerto Rican coqui</name>
    <dbReference type="NCBI Taxonomy" id="57060"/>
    <lineage>
        <taxon>Eukaryota</taxon>
        <taxon>Metazoa</taxon>
        <taxon>Chordata</taxon>
        <taxon>Craniata</taxon>
        <taxon>Vertebrata</taxon>
        <taxon>Euteleostomi</taxon>
        <taxon>Amphibia</taxon>
        <taxon>Batrachia</taxon>
        <taxon>Anura</taxon>
        <taxon>Neobatrachia</taxon>
        <taxon>Hyloidea</taxon>
        <taxon>Eleutherodactylidae</taxon>
        <taxon>Eleutherodactylinae</taxon>
        <taxon>Eleutherodactylus</taxon>
        <taxon>Eleutherodactylus</taxon>
    </lineage>
</organism>
<dbReference type="EMBL" id="WNTK01002187">
    <property type="protein sequence ID" value="KAG9466267.1"/>
    <property type="molecule type" value="Genomic_DNA"/>
</dbReference>
<keyword evidence="1" id="KW-1133">Transmembrane helix</keyword>
<gene>
    <name evidence="2" type="ORF">GDO78_016904</name>
</gene>
<protein>
    <submittedName>
        <fullName evidence="2">Uncharacterized protein</fullName>
    </submittedName>
</protein>
<dbReference type="AlphaFoldDB" id="A0A8J6C864"/>
<sequence>MWLWPPCPRVILELDTTVLLAAGNCRGAIGELPSGNAQPGPEQIWVAKILAIPCAVLLLYGRYRRSQQVRYAVGSCGPVHVIAGVIGALSATREPPDSLSVIWKGSQRPQFR</sequence>
<evidence type="ECO:0000313" key="2">
    <source>
        <dbReference type="EMBL" id="KAG9466267.1"/>
    </source>
</evidence>
<name>A0A8J6C864_ELECQ</name>
<evidence type="ECO:0000256" key="1">
    <source>
        <dbReference type="SAM" id="Phobius"/>
    </source>
</evidence>
<keyword evidence="1" id="KW-0472">Membrane</keyword>
<comment type="caution">
    <text evidence="2">The sequence shown here is derived from an EMBL/GenBank/DDBJ whole genome shotgun (WGS) entry which is preliminary data.</text>
</comment>
<accession>A0A8J6C864</accession>
<proteinExistence type="predicted"/>
<evidence type="ECO:0000313" key="3">
    <source>
        <dbReference type="Proteomes" id="UP000770717"/>
    </source>
</evidence>
<keyword evidence="3" id="KW-1185">Reference proteome</keyword>
<feature type="transmembrane region" description="Helical" evidence="1">
    <location>
        <begin position="44"/>
        <end position="61"/>
    </location>
</feature>